<dbReference type="Proteomes" id="UP000614261">
    <property type="component" value="Unassembled WGS sequence"/>
</dbReference>
<keyword evidence="1" id="KW-0812">Transmembrane</keyword>
<name>A0ABQ1J0H2_9SPHN</name>
<comment type="caution">
    <text evidence="2">The sequence shown here is derived from an EMBL/GenBank/DDBJ whole genome shotgun (WGS) entry which is preliminary data.</text>
</comment>
<organism evidence="2 3">
    <name type="scientific">Blastomonas aquatica</name>
    <dbReference type="NCBI Taxonomy" id="1510276"/>
    <lineage>
        <taxon>Bacteria</taxon>
        <taxon>Pseudomonadati</taxon>
        <taxon>Pseudomonadota</taxon>
        <taxon>Alphaproteobacteria</taxon>
        <taxon>Sphingomonadales</taxon>
        <taxon>Sphingomonadaceae</taxon>
        <taxon>Blastomonas</taxon>
    </lineage>
</organism>
<proteinExistence type="predicted"/>
<feature type="transmembrane region" description="Helical" evidence="1">
    <location>
        <begin position="29"/>
        <end position="47"/>
    </location>
</feature>
<dbReference type="EMBL" id="BMGD01000001">
    <property type="protein sequence ID" value="GGB54238.1"/>
    <property type="molecule type" value="Genomic_DNA"/>
</dbReference>
<dbReference type="RefSeq" id="WP_188512865.1">
    <property type="nucleotide sequence ID" value="NZ_BMGD01000001.1"/>
</dbReference>
<keyword evidence="3" id="KW-1185">Reference proteome</keyword>
<evidence type="ECO:0000313" key="2">
    <source>
        <dbReference type="EMBL" id="GGB54238.1"/>
    </source>
</evidence>
<evidence type="ECO:0000256" key="1">
    <source>
        <dbReference type="SAM" id="Phobius"/>
    </source>
</evidence>
<accession>A0ABQ1J0H2</accession>
<feature type="transmembrane region" description="Helical" evidence="1">
    <location>
        <begin position="7"/>
        <end position="23"/>
    </location>
</feature>
<keyword evidence="1" id="KW-0472">Membrane</keyword>
<sequence length="58" mass="6110">MNAYHHALCWAVAILGVAVLNVADLISDGTAQALFTGLPILAVMSVARRGRCLRSKAC</sequence>
<evidence type="ECO:0000313" key="3">
    <source>
        <dbReference type="Proteomes" id="UP000614261"/>
    </source>
</evidence>
<protein>
    <submittedName>
        <fullName evidence="2">Uncharacterized protein</fullName>
    </submittedName>
</protein>
<keyword evidence="1" id="KW-1133">Transmembrane helix</keyword>
<gene>
    <name evidence="2" type="ORF">GCM10010833_06110</name>
</gene>
<reference evidence="3" key="1">
    <citation type="journal article" date="2019" name="Int. J. Syst. Evol. Microbiol.">
        <title>The Global Catalogue of Microorganisms (GCM) 10K type strain sequencing project: providing services to taxonomists for standard genome sequencing and annotation.</title>
        <authorList>
            <consortium name="The Broad Institute Genomics Platform"/>
            <consortium name="The Broad Institute Genome Sequencing Center for Infectious Disease"/>
            <person name="Wu L."/>
            <person name="Ma J."/>
        </authorList>
    </citation>
    <scope>NUCLEOTIDE SEQUENCE [LARGE SCALE GENOMIC DNA]</scope>
    <source>
        <strain evidence="3">CGMCC 1.12851</strain>
    </source>
</reference>